<evidence type="ECO:0000313" key="1">
    <source>
        <dbReference type="EMBL" id="KFM57341.1"/>
    </source>
</evidence>
<dbReference type="Proteomes" id="UP000054359">
    <property type="component" value="Unassembled WGS sequence"/>
</dbReference>
<sequence length="76" mass="8988">MDGNEYFMIPTPGSEKQLKNCQIFCFLVVDYYHQSSQQTVIVQHFDNRLHNHQVYPSKISFPFYVFLVVSLHDKSC</sequence>
<evidence type="ECO:0000313" key="2">
    <source>
        <dbReference type="Proteomes" id="UP000054359"/>
    </source>
</evidence>
<name>A0A087SWV2_STEMI</name>
<accession>A0A087SWV2</accession>
<feature type="non-terminal residue" evidence="1">
    <location>
        <position position="76"/>
    </location>
</feature>
<keyword evidence="2" id="KW-1185">Reference proteome</keyword>
<protein>
    <submittedName>
        <fullName evidence="1">Uncharacterized protein</fullName>
    </submittedName>
</protein>
<dbReference type="EMBL" id="KK112313">
    <property type="protein sequence ID" value="KFM57341.1"/>
    <property type="molecule type" value="Genomic_DNA"/>
</dbReference>
<organism evidence="1 2">
    <name type="scientific">Stegodyphus mimosarum</name>
    <name type="common">African social velvet spider</name>
    <dbReference type="NCBI Taxonomy" id="407821"/>
    <lineage>
        <taxon>Eukaryota</taxon>
        <taxon>Metazoa</taxon>
        <taxon>Ecdysozoa</taxon>
        <taxon>Arthropoda</taxon>
        <taxon>Chelicerata</taxon>
        <taxon>Arachnida</taxon>
        <taxon>Araneae</taxon>
        <taxon>Araneomorphae</taxon>
        <taxon>Entelegynae</taxon>
        <taxon>Eresoidea</taxon>
        <taxon>Eresidae</taxon>
        <taxon>Stegodyphus</taxon>
    </lineage>
</organism>
<proteinExistence type="predicted"/>
<reference evidence="1 2" key="1">
    <citation type="submission" date="2013-11" db="EMBL/GenBank/DDBJ databases">
        <title>Genome sequencing of Stegodyphus mimosarum.</title>
        <authorList>
            <person name="Bechsgaard J."/>
        </authorList>
    </citation>
    <scope>NUCLEOTIDE SEQUENCE [LARGE SCALE GENOMIC DNA]</scope>
</reference>
<dbReference type="AlphaFoldDB" id="A0A087SWV2"/>
<gene>
    <name evidence="1" type="ORF">X975_02831</name>
</gene>